<evidence type="ECO:0000313" key="5">
    <source>
        <dbReference type="EMBL" id="OCF53211.1"/>
    </source>
</evidence>
<feature type="DNA-binding region" description="Homeobox" evidence="1">
    <location>
        <begin position="308"/>
        <end position="359"/>
    </location>
</feature>
<feature type="domain" description="Homeobox" evidence="4">
    <location>
        <begin position="306"/>
        <end position="358"/>
    </location>
</feature>
<dbReference type="PROSITE" id="PS50071">
    <property type="entry name" value="HOMEOBOX_2"/>
    <property type="match status" value="1"/>
</dbReference>
<dbReference type="Gene3D" id="1.10.10.60">
    <property type="entry name" value="Homeodomain-like"/>
    <property type="match status" value="1"/>
</dbReference>
<feature type="region of interest" description="Disordered" evidence="3">
    <location>
        <begin position="755"/>
        <end position="791"/>
    </location>
</feature>
<dbReference type="SMART" id="SM00389">
    <property type="entry name" value="HOX"/>
    <property type="match status" value="1"/>
</dbReference>
<feature type="compositionally biased region" description="Polar residues" evidence="3">
    <location>
        <begin position="160"/>
        <end position="172"/>
    </location>
</feature>
<evidence type="ECO:0000256" key="1">
    <source>
        <dbReference type="PROSITE-ProRule" id="PRU00108"/>
    </source>
</evidence>
<feature type="region of interest" description="Disordered" evidence="3">
    <location>
        <begin position="404"/>
        <end position="471"/>
    </location>
</feature>
<feature type="compositionally biased region" description="Polar residues" evidence="3">
    <location>
        <begin position="519"/>
        <end position="532"/>
    </location>
</feature>
<sequence>MPLILHSGVIMGSGDRSIRSLPGVSPSFQSRLFHRHDDIPANQQRRERPRSEYDHPLPPVAGTSDSMNYHHSFLPGSEFCEPGPSHSTSRFRPSRPGLKQDAFNQIGPSRLAPYVPADQRYHAPRPADRQWLGADGRRSEIQERPVFPPPPVPAPPHIVASSSRANMQASPTTRERPYSSPFPRRRYSQSPEINTASMQAFNDRPYSSRLPSMGQTSMSAGHFPSNRSSEASHSHRLVSMSPSRYTHTIPADFGHSLSRTFSNESTHSHHSYAMQRDLSGGSSMSGSSYTGTSSFQSGQPYPGGGYKKKRTRALMTHMQQSGLMKLWRKTKFPTGADRERLGQEIGLTPRQVQVWFQQSGIISNLVKINKFTAKKNGIISTEPISLGFWSSANQRQKGRKTLAVNGGIPEGEDPANYEDLQKSPRSRRLSLEGDERISAWTGESSNTASSRFLLDPPSAVSPSHNEPLIRHSRHFPHPYLQEDPASRSVISLPTTSSHENWDHTRPGREPKGKERAQDPTKQSYPQNDPSSHSKSHPDLILRSPESYPSLHSRSRSLHNLLLPSIDTQKYASPSNYDQPLSSYDTIHPNAISPSDKPFPSVLEPLYRPARPSKTSSTPLPPIISPLSAGRSFRSDTRHNQSSGTPPLKRRRTSPETGTNFRFDGATNFTKPRPHMGDDKGVLDQESERERLGSIRKFGLPSSHLPPELARIALRAPYHSEREGDDDYNLPGIDDQLFSPSFQDGDAILSPIDHVSPSNQGDDVDVAQVPIETGDYKSSKKPPEDTQHDLGHDQAVMNEIGVAEETPTIKPISSNLRNLLD</sequence>
<feature type="compositionally biased region" description="Basic and acidic residues" evidence="3">
    <location>
        <begin position="773"/>
        <end position="791"/>
    </location>
</feature>
<feature type="compositionally biased region" description="Polar residues" evidence="3">
    <location>
        <begin position="441"/>
        <end position="450"/>
    </location>
</feature>
<dbReference type="InterPro" id="IPR009057">
    <property type="entry name" value="Homeodomain-like_sf"/>
</dbReference>
<dbReference type="GO" id="GO:0005634">
    <property type="term" value="C:nucleus"/>
    <property type="evidence" value="ECO:0007669"/>
    <property type="project" value="UniProtKB-SubCell"/>
</dbReference>
<dbReference type="GO" id="GO:1990837">
    <property type="term" value="F:sequence-specific double-stranded DNA binding"/>
    <property type="evidence" value="ECO:0007669"/>
    <property type="project" value="TreeGrafter"/>
</dbReference>
<dbReference type="EMBL" id="KI894007">
    <property type="protein sequence ID" value="OCF53211.1"/>
    <property type="molecule type" value="Genomic_DNA"/>
</dbReference>
<feature type="compositionally biased region" description="Polar residues" evidence="3">
    <location>
        <begin position="572"/>
        <end position="584"/>
    </location>
</feature>
<feature type="region of interest" description="Disordered" evidence="3">
    <location>
        <begin position="142"/>
        <end position="187"/>
    </location>
</feature>
<feature type="region of interest" description="Disordered" evidence="3">
    <location>
        <begin position="30"/>
        <end position="58"/>
    </location>
</feature>
<dbReference type="InterPro" id="IPR052631">
    <property type="entry name" value="Paired_homeobox_Bicoid"/>
</dbReference>
<name>A0A1B9ICT8_9TREE</name>
<dbReference type="Pfam" id="PF00046">
    <property type="entry name" value="Homeodomain"/>
    <property type="match status" value="1"/>
</dbReference>
<feature type="region of interest" description="Disordered" evidence="3">
    <location>
        <begin position="211"/>
        <end position="234"/>
    </location>
</feature>
<feature type="region of interest" description="Disordered" evidence="3">
    <location>
        <begin position="572"/>
        <end position="680"/>
    </location>
</feature>
<dbReference type="PANTHER" id="PTHR46255:SF3">
    <property type="entry name" value="HOMEOBOX DOMAIN-CONTAINING PROTEIN"/>
    <property type="match status" value="1"/>
</dbReference>
<feature type="compositionally biased region" description="Pro residues" evidence="3">
    <location>
        <begin position="146"/>
        <end position="156"/>
    </location>
</feature>
<dbReference type="PANTHER" id="PTHR46255">
    <property type="entry name" value="SHORT STATURE HOMEOBOX"/>
    <property type="match status" value="1"/>
</dbReference>
<dbReference type="OrthoDB" id="2565133at2759"/>
<gene>
    <name evidence="5" type="ORF">I206_00512</name>
</gene>
<dbReference type="SUPFAM" id="SSF46689">
    <property type="entry name" value="Homeodomain-like"/>
    <property type="match status" value="1"/>
</dbReference>
<evidence type="ECO:0000259" key="4">
    <source>
        <dbReference type="PROSITE" id="PS50071"/>
    </source>
</evidence>
<dbReference type="AlphaFoldDB" id="A0A1B9ICT8"/>
<dbReference type="GO" id="GO:0000981">
    <property type="term" value="F:DNA-binding transcription factor activity, RNA polymerase II-specific"/>
    <property type="evidence" value="ECO:0007669"/>
    <property type="project" value="TreeGrafter"/>
</dbReference>
<feature type="region of interest" description="Disordered" evidence="3">
    <location>
        <begin position="493"/>
        <end position="552"/>
    </location>
</feature>
<dbReference type="InterPro" id="IPR001356">
    <property type="entry name" value="HD"/>
</dbReference>
<comment type="subcellular location">
    <subcellularLocation>
        <location evidence="1 2">Nucleus</location>
    </subcellularLocation>
</comment>
<feature type="compositionally biased region" description="Low complexity" evidence="3">
    <location>
        <begin position="279"/>
        <end position="300"/>
    </location>
</feature>
<evidence type="ECO:0000256" key="3">
    <source>
        <dbReference type="SAM" id="MobiDB-lite"/>
    </source>
</evidence>
<dbReference type="STRING" id="1296096.A0A1B9ICT8"/>
<feature type="compositionally biased region" description="Polar residues" evidence="3">
    <location>
        <begin position="211"/>
        <end position="231"/>
    </location>
</feature>
<reference evidence="5" key="1">
    <citation type="submission" date="2013-07" db="EMBL/GenBank/DDBJ databases">
        <title>The Genome Sequence of Cryptococcus pinus CBS10737.</title>
        <authorList>
            <consortium name="The Broad Institute Genome Sequencing Platform"/>
            <person name="Cuomo C."/>
            <person name="Litvintseva A."/>
            <person name="Chen Y."/>
            <person name="Heitman J."/>
            <person name="Sun S."/>
            <person name="Springer D."/>
            <person name="Dromer F."/>
            <person name="Young S.K."/>
            <person name="Zeng Q."/>
            <person name="Gargeya S."/>
            <person name="Fitzgerald M."/>
            <person name="Abouelleil A."/>
            <person name="Alvarado L."/>
            <person name="Berlin A.M."/>
            <person name="Chapman S.B."/>
            <person name="Dewar J."/>
            <person name="Goldberg J."/>
            <person name="Griggs A."/>
            <person name="Gujja S."/>
            <person name="Hansen M."/>
            <person name="Howarth C."/>
            <person name="Imamovic A."/>
            <person name="Larimer J."/>
            <person name="McCowan C."/>
            <person name="Murphy C."/>
            <person name="Pearson M."/>
            <person name="Priest M."/>
            <person name="Roberts A."/>
            <person name="Saif S."/>
            <person name="Shea T."/>
            <person name="Sykes S."/>
            <person name="Wortman J."/>
            <person name="Nusbaum C."/>
            <person name="Birren B."/>
        </authorList>
    </citation>
    <scope>NUCLEOTIDE SEQUENCE [LARGE SCALE GENOMIC DNA]</scope>
    <source>
        <strain evidence="5">CBS 10737</strain>
    </source>
</reference>
<feature type="compositionally biased region" description="Basic and acidic residues" evidence="3">
    <location>
        <begin position="35"/>
        <end position="55"/>
    </location>
</feature>
<dbReference type="CDD" id="cd00086">
    <property type="entry name" value="homeodomain"/>
    <property type="match status" value="1"/>
</dbReference>
<accession>A0A1B9ICT8</accession>
<organism evidence="5">
    <name type="scientific">Kwoniella pini CBS 10737</name>
    <dbReference type="NCBI Taxonomy" id="1296096"/>
    <lineage>
        <taxon>Eukaryota</taxon>
        <taxon>Fungi</taxon>
        <taxon>Dikarya</taxon>
        <taxon>Basidiomycota</taxon>
        <taxon>Agaricomycotina</taxon>
        <taxon>Tremellomycetes</taxon>
        <taxon>Tremellales</taxon>
        <taxon>Cryptococcaceae</taxon>
        <taxon>Kwoniella</taxon>
    </lineage>
</organism>
<proteinExistence type="predicted"/>
<feature type="compositionally biased region" description="Basic and acidic residues" evidence="3">
    <location>
        <begin position="499"/>
        <end position="518"/>
    </location>
</feature>
<keyword evidence="1 2" id="KW-0371">Homeobox</keyword>
<reference evidence="5" key="2">
    <citation type="submission" date="2016-07" db="EMBL/GenBank/DDBJ databases">
        <title>Evolution of pathogenesis and genome organization in the Tremellales.</title>
        <authorList>
            <person name="Cuomo C."/>
            <person name="Litvintseva A."/>
            <person name="Heitman J."/>
            <person name="Chen Y."/>
            <person name="Sun S."/>
            <person name="Springer D."/>
            <person name="Dromer F."/>
            <person name="Young S."/>
            <person name="Zeng Q."/>
            <person name="Chapman S."/>
            <person name="Gujja S."/>
            <person name="Saif S."/>
            <person name="Birren B."/>
        </authorList>
    </citation>
    <scope>NUCLEOTIDE SEQUENCE</scope>
    <source>
        <strain evidence="5">CBS 10737</strain>
    </source>
</reference>
<protein>
    <recommendedName>
        <fullName evidence="4">Homeobox domain-containing protein</fullName>
    </recommendedName>
</protein>
<keyword evidence="1 2" id="KW-0238">DNA-binding</keyword>
<keyword evidence="1 2" id="KW-0539">Nucleus</keyword>
<feature type="region of interest" description="Disordered" evidence="3">
    <location>
        <begin position="276"/>
        <end position="307"/>
    </location>
</feature>
<evidence type="ECO:0000256" key="2">
    <source>
        <dbReference type="RuleBase" id="RU000682"/>
    </source>
</evidence>